<proteinExistence type="predicted"/>
<dbReference type="OrthoDB" id="9806096at2"/>
<dbReference type="Pfam" id="PF14235">
    <property type="entry name" value="DUF4337"/>
    <property type="match status" value="1"/>
</dbReference>
<reference evidence="1 2" key="1">
    <citation type="submission" date="2015-12" db="EMBL/GenBank/DDBJ databases">
        <title>Genome sequence of Mucilaginibacter gotjawali.</title>
        <authorList>
            <person name="Lee J.S."/>
            <person name="Lee K.C."/>
            <person name="Kim K.K."/>
            <person name="Lee B.W."/>
        </authorList>
    </citation>
    <scope>NUCLEOTIDE SEQUENCE [LARGE SCALE GENOMIC DNA]</scope>
    <source>
        <strain evidence="1 2">SA3-7</strain>
    </source>
</reference>
<dbReference type="InterPro" id="IPR025570">
    <property type="entry name" value="DUF4337"/>
</dbReference>
<evidence type="ECO:0000313" key="2">
    <source>
        <dbReference type="Proteomes" id="UP000218263"/>
    </source>
</evidence>
<name>A0A0X8X346_9SPHI</name>
<dbReference type="EMBL" id="AP017313">
    <property type="protein sequence ID" value="BAU54824.1"/>
    <property type="molecule type" value="Genomic_DNA"/>
</dbReference>
<dbReference type="AlphaFoldDB" id="A0A0X8X346"/>
<protein>
    <submittedName>
        <fullName evidence="1">Uncharacterized protein</fullName>
    </submittedName>
</protein>
<gene>
    <name evidence="1" type="ORF">MgSA37_03002</name>
</gene>
<sequence length="182" mass="19757">MSEIENYSENIHEQSNEHAHHILSEGKERWVLYVALTTAVIAVLAAITGLLAGDHSDEAMLAQIKSSDQWAYYQAKGIKSEVLAASNNLLIAMGKTPAAKDTAKVSANKREQAKISEEAKALQKESDEHVAKHKILARGVTLFQVAIAIGAISIITKRKALWIGSMGFAAIGIFFLLQGTLF</sequence>
<organism evidence="1 2">
    <name type="scientific">Mucilaginibacter gotjawali</name>
    <dbReference type="NCBI Taxonomy" id="1550579"/>
    <lineage>
        <taxon>Bacteria</taxon>
        <taxon>Pseudomonadati</taxon>
        <taxon>Bacteroidota</taxon>
        <taxon>Sphingobacteriia</taxon>
        <taxon>Sphingobacteriales</taxon>
        <taxon>Sphingobacteriaceae</taxon>
        <taxon>Mucilaginibacter</taxon>
    </lineage>
</organism>
<accession>A0A0X8X346</accession>
<evidence type="ECO:0000313" key="1">
    <source>
        <dbReference type="EMBL" id="BAU54824.1"/>
    </source>
</evidence>
<dbReference type="RefSeq" id="WP_096352910.1">
    <property type="nucleotide sequence ID" value="NZ_AP017313.1"/>
</dbReference>
<keyword evidence="2" id="KW-1185">Reference proteome</keyword>
<dbReference type="Proteomes" id="UP000218263">
    <property type="component" value="Chromosome"/>
</dbReference>
<dbReference type="KEGG" id="mgot:MgSA37_03002"/>